<keyword evidence="3" id="KW-1185">Reference proteome</keyword>
<proteinExistence type="predicted"/>
<name>A0A3E2H193_SCYLI</name>
<feature type="region of interest" description="Disordered" evidence="1">
    <location>
        <begin position="52"/>
        <end position="100"/>
    </location>
</feature>
<organism evidence="2 3">
    <name type="scientific">Scytalidium lignicola</name>
    <name type="common">Hyphomycete</name>
    <dbReference type="NCBI Taxonomy" id="5539"/>
    <lineage>
        <taxon>Eukaryota</taxon>
        <taxon>Fungi</taxon>
        <taxon>Dikarya</taxon>
        <taxon>Ascomycota</taxon>
        <taxon>Pezizomycotina</taxon>
        <taxon>Leotiomycetes</taxon>
        <taxon>Leotiomycetes incertae sedis</taxon>
        <taxon>Scytalidium</taxon>
    </lineage>
</organism>
<feature type="non-terminal residue" evidence="2">
    <location>
        <position position="100"/>
    </location>
</feature>
<evidence type="ECO:0000313" key="3">
    <source>
        <dbReference type="Proteomes" id="UP000258309"/>
    </source>
</evidence>
<sequence>MGKKKKLTNTAQLSFAERALLQEHNRFWAKINNEAKVRRVMSYDDLEKARAGRAAKEATKEAAKEAKKVASSKPEAEEATAGKEKRGRKRKRGALGADAL</sequence>
<evidence type="ECO:0000313" key="2">
    <source>
        <dbReference type="EMBL" id="RFU27160.1"/>
    </source>
</evidence>
<dbReference type="OrthoDB" id="5420958at2759"/>
<gene>
    <name evidence="2" type="ORF">B7463_g9185</name>
</gene>
<evidence type="ECO:0000256" key="1">
    <source>
        <dbReference type="SAM" id="MobiDB-lite"/>
    </source>
</evidence>
<feature type="non-terminal residue" evidence="2">
    <location>
        <position position="1"/>
    </location>
</feature>
<reference evidence="2 3" key="1">
    <citation type="submission" date="2018-05" db="EMBL/GenBank/DDBJ databases">
        <title>Draft genome sequence of Scytalidium lignicola DSM 105466, a ubiquitous saprotrophic fungus.</title>
        <authorList>
            <person name="Buettner E."/>
            <person name="Gebauer A.M."/>
            <person name="Hofrichter M."/>
            <person name="Liers C."/>
            <person name="Kellner H."/>
        </authorList>
    </citation>
    <scope>NUCLEOTIDE SEQUENCE [LARGE SCALE GENOMIC DNA]</scope>
    <source>
        <strain evidence="2 3">DSM 105466</strain>
    </source>
</reference>
<accession>A0A3E2H193</accession>
<dbReference type="Proteomes" id="UP000258309">
    <property type="component" value="Unassembled WGS sequence"/>
</dbReference>
<comment type="caution">
    <text evidence="2">The sequence shown here is derived from an EMBL/GenBank/DDBJ whole genome shotgun (WGS) entry which is preliminary data.</text>
</comment>
<dbReference type="EMBL" id="NCSJ02000220">
    <property type="protein sequence ID" value="RFU27160.1"/>
    <property type="molecule type" value="Genomic_DNA"/>
</dbReference>
<protein>
    <submittedName>
        <fullName evidence="2">Uncharacterized protein</fullName>
    </submittedName>
</protein>
<feature type="compositionally biased region" description="Basic and acidic residues" evidence="1">
    <location>
        <begin position="52"/>
        <end position="84"/>
    </location>
</feature>
<dbReference type="AlphaFoldDB" id="A0A3E2H193"/>